<keyword evidence="6 11" id="KW-1133">Transmembrane helix</keyword>
<evidence type="ECO:0000256" key="5">
    <source>
        <dbReference type="ARBA" id="ARBA00022737"/>
    </source>
</evidence>
<dbReference type="InterPro" id="IPR018108">
    <property type="entry name" value="MCP_transmembrane"/>
</dbReference>
<dbReference type="AlphaFoldDB" id="A0A367KRY4"/>
<dbReference type="Gene3D" id="1.50.40.10">
    <property type="entry name" value="Mitochondrial carrier domain"/>
    <property type="match status" value="1"/>
</dbReference>
<organism evidence="12 13">
    <name type="scientific">Rhizopus stolonifer</name>
    <name type="common">Rhizopus nigricans</name>
    <dbReference type="NCBI Taxonomy" id="4846"/>
    <lineage>
        <taxon>Eukaryota</taxon>
        <taxon>Fungi</taxon>
        <taxon>Fungi incertae sedis</taxon>
        <taxon>Mucoromycota</taxon>
        <taxon>Mucoromycotina</taxon>
        <taxon>Mucoromycetes</taxon>
        <taxon>Mucorales</taxon>
        <taxon>Mucorineae</taxon>
        <taxon>Rhizopodaceae</taxon>
        <taxon>Rhizopus</taxon>
    </lineage>
</organism>
<dbReference type="InterPro" id="IPR012098">
    <property type="entry name" value="SND3_fun"/>
</dbReference>
<proteinExistence type="inferred from homology"/>
<feature type="region of interest" description="Disordered" evidence="10">
    <location>
        <begin position="422"/>
        <end position="448"/>
    </location>
</feature>
<dbReference type="OrthoDB" id="18574at2759"/>
<keyword evidence="13" id="KW-1185">Reference proteome</keyword>
<accession>A0A367KRY4</accession>
<feature type="transmembrane region" description="Helical" evidence="11">
    <location>
        <begin position="293"/>
        <end position="313"/>
    </location>
</feature>
<dbReference type="Pfam" id="PF10032">
    <property type="entry name" value="Pho88"/>
    <property type="match status" value="1"/>
</dbReference>
<name>A0A367KRY4_RHIST</name>
<evidence type="ECO:0000256" key="10">
    <source>
        <dbReference type="SAM" id="MobiDB-lite"/>
    </source>
</evidence>
<dbReference type="GO" id="GO:0015217">
    <property type="term" value="F:ADP transmembrane transporter activity"/>
    <property type="evidence" value="ECO:0007669"/>
    <property type="project" value="TreeGrafter"/>
</dbReference>
<comment type="caution">
    <text evidence="12">The sequence shown here is derived from an EMBL/GenBank/DDBJ whole genome shotgun (WGS) entry which is preliminary data.</text>
</comment>
<evidence type="ECO:0000313" key="13">
    <source>
        <dbReference type="Proteomes" id="UP000253551"/>
    </source>
</evidence>
<evidence type="ECO:0000256" key="1">
    <source>
        <dbReference type="ARBA" id="ARBA00004141"/>
    </source>
</evidence>
<feature type="compositionally biased region" description="Basic and acidic residues" evidence="10">
    <location>
        <begin position="426"/>
        <end position="448"/>
    </location>
</feature>
<evidence type="ECO:0000256" key="4">
    <source>
        <dbReference type="ARBA" id="ARBA00022692"/>
    </source>
</evidence>
<evidence type="ECO:0000256" key="11">
    <source>
        <dbReference type="SAM" id="Phobius"/>
    </source>
</evidence>
<dbReference type="InterPro" id="IPR052217">
    <property type="entry name" value="Mito/Peroxisomal_Carrier"/>
</dbReference>
<evidence type="ECO:0000313" key="12">
    <source>
        <dbReference type="EMBL" id="RCI04612.1"/>
    </source>
</evidence>
<keyword evidence="7 8" id="KW-0472">Membrane</keyword>
<dbReference type="GO" id="GO:0005783">
    <property type="term" value="C:endoplasmic reticulum"/>
    <property type="evidence" value="ECO:0007669"/>
    <property type="project" value="InterPro"/>
</dbReference>
<keyword evidence="5" id="KW-0677">Repeat</keyword>
<comment type="similarity">
    <text evidence="2 9">Belongs to the mitochondrial carrier (TC 2.A.29) family.</text>
</comment>
<evidence type="ECO:0000256" key="3">
    <source>
        <dbReference type="ARBA" id="ARBA00022448"/>
    </source>
</evidence>
<keyword evidence="3 9" id="KW-0813">Transport</keyword>
<gene>
    <name evidence="12" type="ORF">CU098_008501</name>
</gene>
<dbReference type="SUPFAM" id="SSF103506">
    <property type="entry name" value="Mitochondrial carrier"/>
    <property type="match status" value="1"/>
</dbReference>
<keyword evidence="4 8" id="KW-0812">Transmembrane</keyword>
<evidence type="ECO:0000256" key="6">
    <source>
        <dbReference type="ARBA" id="ARBA00022989"/>
    </source>
</evidence>
<dbReference type="GO" id="GO:0045047">
    <property type="term" value="P:protein targeting to ER"/>
    <property type="evidence" value="ECO:0007669"/>
    <property type="project" value="InterPro"/>
</dbReference>
<feature type="repeat" description="Solcar" evidence="8">
    <location>
        <begin position="13"/>
        <end position="100"/>
    </location>
</feature>
<feature type="repeat" description="Solcar" evidence="8">
    <location>
        <begin position="115"/>
        <end position="199"/>
    </location>
</feature>
<evidence type="ECO:0000256" key="8">
    <source>
        <dbReference type="PROSITE-ProRule" id="PRU00282"/>
    </source>
</evidence>
<evidence type="ECO:0000256" key="2">
    <source>
        <dbReference type="ARBA" id="ARBA00006375"/>
    </source>
</evidence>
<sequence length="448" mass="50612">MSKDILPFEEYKLPPLGHAISGAVGSTIANLFIYPLDISTTRLQLKGETEKKQGILETIKTIYEKEGGIKGLYAGLESDTLATVLSSFIYFYCYTALRNVQEKLNRNMGKSTAQLNVAQELFLGAEAALISRFFTTPASNITTRLQTAGHNAKGFKETAIEILKQKGITGFWTGMQAQITKGFFNQGIMYMIKDYVATYLALTHSVPNRDKATLAFGQQKIKLHQKDIQVFPPVSDVLNHWKHYSCELALENIVKRTDARGPISCVYVYDLDVRQVTKTFDLDNPEYLNSIRYTYLGSQIVIFMLSLYLLSIIRKKNDNTPLRYVEPGGKTWDGSESPEKLINTTVKDYDIQEAEKQMKNNFTSIAIIAFLHLKFGYVQPLIMQSVMGFKAFFLTKEAQIHLLNGKTTNGELRRPFRVEGPLSMISEKRQPKTDKGSIKRAEKAMKAQ</sequence>
<comment type="subcellular location">
    <subcellularLocation>
        <location evidence="1">Membrane</location>
        <topology evidence="1">Multi-pass membrane protein</topology>
    </subcellularLocation>
</comment>
<dbReference type="EMBL" id="PJQM01000630">
    <property type="protein sequence ID" value="RCI04612.1"/>
    <property type="molecule type" value="Genomic_DNA"/>
</dbReference>
<protein>
    <recommendedName>
        <fullName evidence="14">ADP/ATP carrier protein</fullName>
    </recommendedName>
</protein>
<dbReference type="PROSITE" id="PS50920">
    <property type="entry name" value="SOLCAR"/>
    <property type="match status" value="2"/>
</dbReference>
<dbReference type="Pfam" id="PF00153">
    <property type="entry name" value="Mito_carr"/>
    <property type="match status" value="2"/>
</dbReference>
<dbReference type="Proteomes" id="UP000253551">
    <property type="component" value="Unassembled WGS sequence"/>
</dbReference>
<reference evidence="12 13" key="1">
    <citation type="journal article" date="2018" name="G3 (Bethesda)">
        <title>Phylogenetic and Phylogenomic Definition of Rhizopus Species.</title>
        <authorList>
            <person name="Gryganskyi A.P."/>
            <person name="Golan J."/>
            <person name="Dolatabadi S."/>
            <person name="Mondo S."/>
            <person name="Robb S."/>
            <person name="Idnurm A."/>
            <person name="Muszewska A."/>
            <person name="Steczkiewicz K."/>
            <person name="Masonjones S."/>
            <person name="Liao H.L."/>
            <person name="Gajdeczka M.T."/>
            <person name="Anike F."/>
            <person name="Vuek A."/>
            <person name="Anishchenko I.M."/>
            <person name="Voigt K."/>
            <person name="de Hoog G.S."/>
            <person name="Smith M.E."/>
            <person name="Heitman J."/>
            <person name="Vilgalys R."/>
            <person name="Stajich J.E."/>
        </authorList>
    </citation>
    <scope>NUCLEOTIDE SEQUENCE [LARGE SCALE GENOMIC DNA]</scope>
    <source>
        <strain evidence="12 13">LSU 92-RS-03</strain>
    </source>
</reference>
<dbReference type="PANTHER" id="PTHR45939:SF2">
    <property type="entry name" value="CARRIER PROTEIN, PUTATIVE (AFU_ORTHOLOGUE AFUA_2G13870)-RELATED"/>
    <property type="match status" value="1"/>
</dbReference>
<evidence type="ECO:0008006" key="14">
    <source>
        <dbReference type="Google" id="ProtNLM"/>
    </source>
</evidence>
<dbReference type="InterPro" id="IPR023395">
    <property type="entry name" value="MCP_dom_sf"/>
</dbReference>
<dbReference type="PANTHER" id="PTHR45939">
    <property type="entry name" value="PEROXISOMAL MEMBRANE PROTEIN PMP34-RELATED"/>
    <property type="match status" value="1"/>
</dbReference>
<evidence type="ECO:0000256" key="7">
    <source>
        <dbReference type="ARBA" id="ARBA00023136"/>
    </source>
</evidence>
<dbReference type="GO" id="GO:0016020">
    <property type="term" value="C:membrane"/>
    <property type="evidence" value="ECO:0007669"/>
    <property type="project" value="UniProtKB-SubCell"/>
</dbReference>
<evidence type="ECO:0000256" key="9">
    <source>
        <dbReference type="RuleBase" id="RU000488"/>
    </source>
</evidence>